<evidence type="ECO:0000256" key="9">
    <source>
        <dbReference type="ARBA" id="ARBA00022840"/>
    </source>
</evidence>
<dbReference type="PANTHER" id="PTHR45765">
    <property type="entry name" value="METHIONINE--TRNA LIGASE"/>
    <property type="match status" value="1"/>
</dbReference>
<dbReference type="EMBL" id="DVFV01000027">
    <property type="protein sequence ID" value="HIQ90244.1"/>
    <property type="molecule type" value="Genomic_DNA"/>
</dbReference>
<evidence type="ECO:0000259" key="16">
    <source>
        <dbReference type="Pfam" id="PF19303"/>
    </source>
</evidence>
<dbReference type="InterPro" id="IPR041872">
    <property type="entry name" value="Anticodon_Met"/>
</dbReference>
<dbReference type="InterPro" id="IPR023458">
    <property type="entry name" value="Met-tRNA_ligase_1"/>
</dbReference>
<dbReference type="GO" id="GO:0005829">
    <property type="term" value="C:cytosol"/>
    <property type="evidence" value="ECO:0007669"/>
    <property type="project" value="TreeGrafter"/>
</dbReference>
<name>A0A9D1CY55_9FIRM</name>
<evidence type="ECO:0000256" key="11">
    <source>
        <dbReference type="ARBA" id="ARBA00023146"/>
    </source>
</evidence>
<dbReference type="GO" id="GO:0004825">
    <property type="term" value="F:methionine-tRNA ligase activity"/>
    <property type="evidence" value="ECO:0007669"/>
    <property type="project" value="UniProtKB-EC"/>
</dbReference>
<feature type="domain" description="Methionyl/Leucyl tRNA synthetase" evidence="15">
    <location>
        <begin position="4"/>
        <end position="394"/>
    </location>
</feature>
<proteinExistence type="inferred from homology"/>
<dbReference type="Gene3D" id="1.10.730.10">
    <property type="entry name" value="Isoleucyl-tRNA Synthetase, Domain 1"/>
    <property type="match status" value="1"/>
</dbReference>
<dbReference type="PANTHER" id="PTHR45765:SF1">
    <property type="entry name" value="METHIONINE--TRNA LIGASE, CYTOPLASMIC"/>
    <property type="match status" value="1"/>
</dbReference>
<evidence type="ECO:0000259" key="15">
    <source>
        <dbReference type="Pfam" id="PF09334"/>
    </source>
</evidence>
<organism evidence="17 18">
    <name type="scientific">Candidatus Coprosoma intestinipullorum</name>
    <dbReference type="NCBI Taxonomy" id="2840752"/>
    <lineage>
        <taxon>Bacteria</taxon>
        <taxon>Bacillati</taxon>
        <taxon>Bacillota</taxon>
        <taxon>Bacillota incertae sedis</taxon>
        <taxon>Candidatus Coprosoma</taxon>
    </lineage>
</organism>
<evidence type="ECO:0000256" key="8">
    <source>
        <dbReference type="ARBA" id="ARBA00022741"/>
    </source>
</evidence>
<keyword evidence="9 14" id="KW-0067">ATP-binding</keyword>
<evidence type="ECO:0000256" key="10">
    <source>
        <dbReference type="ARBA" id="ARBA00022917"/>
    </source>
</evidence>
<comment type="catalytic activity">
    <reaction evidence="13">
        <text>tRNA(Met) + L-methionine + ATP = L-methionyl-tRNA(Met) + AMP + diphosphate</text>
        <dbReference type="Rhea" id="RHEA:13481"/>
        <dbReference type="Rhea" id="RHEA-COMP:9667"/>
        <dbReference type="Rhea" id="RHEA-COMP:9698"/>
        <dbReference type="ChEBI" id="CHEBI:30616"/>
        <dbReference type="ChEBI" id="CHEBI:33019"/>
        <dbReference type="ChEBI" id="CHEBI:57844"/>
        <dbReference type="ChEBI" id="CHEBI:78442"/>
        <dbReference type="ChEBI" id="CHEBI:78530"/>
        <dbReference type="ChEBI" id="CHEBI:456215"/>
        <dbReference type="EC" id="6.1.1.10"/>
    </reaction>
</comment>
<dbReference type="InterPro" id="IPR009080">
    <property type="entry name" value="tRNAsynth_Ia_anticodon-bd"/>
</dbReference>
<gene>
    <name evidence="17" type="ORF">IAB27_01255</name>
</gene>
<dbReference type="Gene3D" id="2.20.28.20">
    <property type="entry name" value="Methionyl-tRNA synthetase, Zn-domain"/>
    <property type="match status" value="1"/>
</dbReference>
<comment type="subcellular location">
    <subcellularLocation>
        <location evidence="2">Cytoplasm</location>
    </subcellularLocation>
</comment>
<dbReference type="SUPFAM" id="SSF57770">
    <property type="entry name" value="Methionyl-tRNA synthetase (MetRS), Zn-domain"/>
    <property type="match status" value="1"/>
</dbReference>
<evidence type="ECO:0000256" key="13">
    <source>
        <dbReference type="ARBA" id="ARBA00047364"/>
    </source>
</evidence>
<dbReference type="Pfam" id="PF09334">
    <property type="entry name" value="tRNA-synt_1g"/>
    <property type="match status" value="1"/>
</dbReference>
<evidence type="ECO:0000256" key="4">
    <source>
        <dbReference type="ARBA" id="ARBA00012838"/>
    </source>
</evidence>
<dbReference type="Pfam" id="PF19303">
    <property type="entry name" value="Anticodon_3"/>
    <property type="match status" value="1"/>
</dbReference>
<evidence type="ECO:0000256" key="5">
    <source>
        <dbReference type="ARBA" id="ARBA00018753"/>
    </source>
</evidence>
<evidence type="ECO:0000256" key="7">
    <source>
        <dbReference type="ARBA" id="ARBA00022598"/>
    </source>
</evidence>
<comment type="caution">
    <text evidence="17">The sequence shown here is derived from an EMBL/GenBank/DDBJ whole genome shotgun (WGS) entry which is preliminary data.</text>
</comment>
<comment type="function">
    <text evidence="1">Is required not only for elongation of protein synthesis but also for the initiation of all mRNA translation through initiator tRNA(fMet) aminoacylation.</text>
</comment>
<comment type="similarity">
    <text evidence="3">Belongs to the class-I aminoacyl-tRNA synthetase family. MetG type 1 subfamily.</text>
</comment>
<dbReference type="EC" id="6.1.1.10" evidence="4"/>
<dbReference type="PROSITE" id="PS00178">
    <property type="entry name" value="AA_TRNA_LIGASE_I"/>
    <property type="match status" value="1"/>
</dbReference>
<evidence type="ECO:0000256" key="1">
    <source>
        <dbReference type="ARBA" id="ARBA00003314"/>
    </source>
</evidence>
<sequence>MYVLIGISWPFANGDLHLGHVASSLPGDVIARYHRLKGNHVVLVSGTDCHGTPIDIKALKENKSPKEIVDACHNSFSEDWKNIGLSYDLYNRTDDPFHKEFVQNLFKKYYEKGYLYEKKETQLYCENCNLFLADRYILGTCPKCGADIKGDECEKCNSLLEIKDVLNPRCAICNQAASIKETKNLYFTLSKFQDNLRNLVEENKNNWRENAVLFTERYLNEGIPDRCASRSLTWGIPIPIEGYEDKKIYGWFENVWGYVTACKKYCDASGENWENYWKKGSNNKIYLVHAKDNIPFHTVIFPSLMMATEDNYTMPNKIVSDEYITIEGEKLSKSKGNYIALKDLLSRYPADAIRYYFLTNDPEKRDFNFTWTDFINTLNSDLLGKWGNFINRTLVFINKSFDGKLNEYEIDSDLENQMKNLYEEVGTTINDGNVKEGLHLIFDFIGKANKYFDEQKPWELAKTNPEECQKVLFNCTNIIYNVNNLLKPYIPFSCEKVDTYLNQQIETWEYKKTSKLTLSEDIKPLYQRYDKSVIEEEKNRLRSK</sequence>
<dbReference type="InterPro" id="IPR001412">
    <property type="entry name" value="aa-tRNA-synth_I_CS"/>
</dbReference>
<evidence type="ECO:0000256" key="6">
    <source>
        <dbReference type="ARBA" id="ARBA00022490"/>
    </source>
</evidence>
<reference evidence="17" key="2">
    <citation type="journal article" date="2021" name="PeerJ">
        <title>Extensive microbial diversity within the chicken gut microbiome revealed by metagenomics and culture.</title>
        <authorList>
            <person name="Gilroy R."/>
            <person name="Ravi A."/>
            <person name="Getino M."/>
            <person name="Pursley I."/>
            <person name="Horton D.L."/>
            <person name="Alikhan N.F."/>
            <person name="Baker D."/>
            <person name="Gharbi K."/>
            <person name="Hall N."/>
            <person name="Watson M."/>
            <person name="Adriaenssens E.M."/>
            <person name="Foster-Nyarko E."/>
            <person name="Jarju S."/>
            <person name="Secka A."/>
            <person name="Antonio M."/>
            <person name="Oren A."/>
            <person name="Chaudhuri R.R."/>
            <person name="La Ragione R."/>
            <person name="Hildebrand F."/>
            <person name="Pallen M.J."/>
        </authorList>
    </citation>
    <scope>NUCLEOTIDE SEQUENCE</scope>
    <source>
        <strain evidence="17">CHK147-3167</strain>
    </source>
</reference>
<evidence type="ECO:0000256" key="14">
    <source>
        <dbReference type="RuleBase" id="RU363039"/>
    </source>
</evidence>
<dbReference type="SUPFAM" id="SSF52374">
    <property type="entry name" value="Nucleotidylyl transferase"/>
    <property type="match status" value="1"/>
</dbReference>
<dbReference type="SUPFAM" id="SSF47323">
    <property type="entry name" value="Anticodon-binding domain of a subclass of class I aminoacyl-tRNA synthetases"/>
    <property type="match status" value="1"/>
</dbReference>
<dbReference type="GO" id="GO:0006431">
    <property type="term" value="P:methionyl-tRNA aminoacylation"/>
    <property type="evidence" value="ECO:0007669"/>
    <property type="project" value="InterPro"/>
</dbReference>
<dbReference type="InterPro" id="IPR033911">
    <property type="entry name" value="MetRS_core"/>
</dbReference>
<dbReference type="NCBIfam" id="TIGR00398">
    <property type="entry name" value="metG"/>
    <property type="match status" value="1"/>
</dbReference>
<feature type="domain" description="Methionyl-tRNA synthetase anticodon-binding" evidence="16">
    <location>
        <begin position="413"/>
        <end position="517"/>
    </location>
</feature>
<evidence type="ECO:0000256" key="3">
    <source>
        <dbReference type="ARBA" id="ARBA00008258"/>
    </source>
</evidence>
<evidence type="ECO:0000256" key="2">
    <source>
        <dbReference type="ARBA" id="ARBA00004496"/>
    </source>
</evidence>
<keyword evidence="10 14" id="KW-0648">Protein biosynthesis</keyword>
<dbReference type="InterPro" id="IPR029038">
    <property type="entry name" value="MetRS_Zn"/>
</dbReference>
<dbReference type="Gene3D" id="3.40.50.620">
    <property type="entry name" value="HUPs"/>
    <property type="match status" value="1"/>
</dbReference>
<keyword evidence="8 14" id="KW-0547">Nucleotide-binding</keyword>
<dbReference type="PRINTS" id="PR01041">
    <property type="entry name" value="TRNASYNTHMET"/>
</dbReference>
<dbReference type="InterPro" id="IPR015413">
    <property type="entry name" value="Methionyl/Leucyl_tRNA_Synth"/>
</dbReference>
<evidence type="ECO:0000313" key="17">
    <source>
        <dbReference type="EMBL" id="HIQ90244.1"/>
    </source>
</evidence>
<dbReference type="CDD" id="cd07957">
    <property type="entry name" value="Anticodon_Ia_Met"/>
    <property type="match status" value="1"/>
</dbReference>
<dbReference type="InterPro" id="IPR014729">
    <property type="entry name" value="Rossmann-like_a/b/a_fold"/>
</dbReference>
<evidence type="ECO:0000256" key="12">
    <source>
        <dbReference type="ARBA" id="ARBA00030904"/>
    </source>
</evidence>
<keyword evidence="6" id="KW-0963">Cytoplasm</keyword>
<dbReference type="Proteomes" id="UP000886786">
    <property type="component" value="Unassembled WGS sequence"/>
</dbReference>
<dbReference type="AlphaFoldDB" id="A0A9D1CY55"/>
<protein>
    <recommendedName>
        <fullName evidence="5">Methionine--tRNA ligase</fullName>
        <ecNumber evidence="4">6.1.1.10</ecNumber>
    </recommendedName>
    <alternativeName>
        <fullName evidence="12">Methionyl-tRNA synthetase</fullName>
    </alternativeName>
</protein>
<accession>A0A9D1CY55</accession>
<reference evidence="17" key="1">
    <citation type="submission" date="2020-10" db="EMBL/GenBank/DDBJ databases">
        <authorList>
            <person name="Gilroy R."/>
        </authorList>
    </citation>
    <scope>NUCLEOTIDE SEQUENCE</scope>
    <source>
        <strain evidence="17">CHK147-3167</strain>
    </source>
</reference>
<dbReference type="InterPro" id="IPR014758">
    <property type="entry name" value="Met-tRNA_synth"/>
</dbReference>
<evidence type="ECO:0000313" key="18">
    <source>
        <dbReference type="Proteomes" id="UP000886786"/>
    </source>
</evidence>
<keyword evidence="11 14" id="KW-0030">Aminoacyl-tRNA synthetase</keyword>
<dbReference type="GO" id="GO:0005524">
    <property type="term" value="F:ATP binding"/>
    <property type="evidence" value="ECO:0007669"/>
    <property type="project" value="UniProtKB-KW"/>
</dbReference>
<dbReference type="CDD" id="cd00814">
    <property type="entry name" value="MetRS_core"/>
    <property type="match status" value="1"/>
</dbReference>
<keyword evidence="7 14" id="KW-0436">Ligase</keyword>